<proteinExistence type="predicted"/>
<feature type="transmembrane region" description="Helical" evidence="1">
    <location>
        <begin position="391"/>
        <end position="411"/>
    </location>
</feature>
<dbReference type="STRING" id="1212489.Ldro_0547"/>
<dbReference type="Proteomes" id="UP000054736">
    <property type="component" value="Unassembled WGS sequence"/>
</dbReference>
<keyword evidence="1" id="KW-0472">Membrane</keyword>
<comment type="caution">
    <text evidence="2">The sequence shown here is derived from an EMBL/GenBank/DDBJ whole genome shotgun (WGS) entry which is preliminary data.</text>
</comment>
<dbReference type="RefSeq" id="WP_058494895.1">
    <property type="nucleotide sequence ID" value="NZ_CAAAIU010000003.1"/>
</dbReference>
<feature type="transmembrane region" description="Helical" evidence="1">
    <location>
        <begin position="335"/>
        <end position="360"/>
    </location>
</feature>
<sequence>MSELTSDKSQHFSKKFFQFRAIYYFNETKELLARHKLLVAFIICLLAPGISNVKAIGIPFFVIINPEITLKLKFINLIALLVFLMMLTTAQGKFIKGGTFRDYLQTFSINPTVHKSIDTIILLLSLNVVWLAILFGGAMIPLIPASNLLLYSYYALYAALIANLITFLLNSLYSRYISMLAITFSLVLIAMISAKQIWQLNLIAFLLTGIISILNFRLIQPHRRKRKRFKNSQQKKFNQLMSGNSLKSTFLLQTATSRANRNTLLLRGGICLLLSFLSYNLFSSQEVDRTGVFVLILVNLEVYILSTFMTFFQKDELNFQLFHRIYPYPLGFKRLIEIITIFGYLLLVTQPLMMFTLIKIPGNTRALMIVLFISLMTIAINRLLYAYSLRFCLFTSLLNMIGNIIMQYILIGATLGN</sequence>
<keyword evidence="1" id="KW-0812">Transmembrane</keyword>
<keyword evidence="1" id="KW-1133">Transmembrane helix</keyword>
<dbReference type="OrthoDB" id="5652409at2"/>
<feature type="transmembrane region" description="Helical" evidence="1">
    <location>
        <begin position="37"/>
        <end position="62"/>
    </location>
</feature>
<protein>
    <submittedName>
        <fullName evidence="2">Uncharacterized protein</fullName>
    </submittedName>
</protein>
<feature type="transmembrane region" description="Helical" evidence="1">
    <location>
        <begin position="74"/>
        <end position="95"/>
    </location>
</feature>
<reference evidence="2 3" key="1">
    <citation type="submission" date="2015-11" db="EMBL/GenBank/DDBJ databases">
        <title>Genomic analysis of 38 Legionella species identifies large and diverse effector repertoires.</title>
        <authorList>
            <person name="Burstein D."/>
            <person name="Amaro F."/>
            <person name="Zusman T."/>
            <person name="Lifshitz Z."/>
            <person name="Cohen O."/>
            <person name="Gilbert J.A."/>
            <person name="Pupko T."/>
            <person name="Shuman H.A."/>
            <person name="Segal G."/>
        </authorList>
    </citation>
    <scope>NUCLEOTIDE SEQUENCE [LARGE SCALE GENOMIC DNA]</scope>
    <source>
        <strain evidence="2 3">ATCC 700990</strain>
    </source>
</reference>
<feature type="transmembrane region" description="Helical" evidence="1">
    <location>
        <begin position="294"/>
        <end position="314"/>
    </location>
</feature>
<gene>
    <name evidence="2" type="ORF">Ldro_0547</name>
</gene>
<feature type="transmembrane region" description="Helical" evidence="1">
    <location>
        <begin position="176"/>
        <end position="194"/>
    </location>
</feature>
<dbReference type="EMBL" id="LNXY01000003">
    <property type="protein sequence ID" value="KTC93176.1"/>
    <property type="molecule type" value="Genomic_DNA"/>
</dbReference>
<accession>A0A0W0TC56</accession>
<feature type="transmembrane region" description="Helical" evidence="1">
    <location>
        <begin position="264"/>
        <end position="282"/>
    </location>
</feature>
<feature type="transmembrane region" description="Helical" evidence="1">
    <location>
        <begin position="116"/>
        <end position="143"/>
    </location>
</feature>
<feature type="transmembrane region" description="Helical" evidence="1">
    <location>
        <begin position="200"/>
        <end position="219"/>
    </location>
</feature>
<organism evidence="2 3">
    <name type="scientific">Legionella drozanskii LLAP-1</name>
    <dbReference type="NCBI Taxonomy" id="1212489"/>
    <lineage>
        <taxon>Bacteria</taxon>
        <taxon>Pseudomonadati</taxon>
        <taxon>Pseudomonadota</taxon>
        <taxon>Gammaproteobacteria</taxon>
        <taxon>Legionellales</taxon>
        <taxon>Legionellaceae</taxon>
        <taxon>Legionella</taxon>
    </lineage>
</organism>
<evidence type="ECO:0000256" key="1">
    <source>
        <dbReference type="SAM" id="Phobius"/>
    </source>
</evidence>
<evidence type="ECO:0000313" key="2">
    <source>
        <dbReference type="EMBL" id="KTC93176.1"/>
    </source>
</evidence>
<feature type="transmembrane region" description="Helical" evidence="1">
    <location>
        <begin position="149"/>
        <end position="169"/>
    </location>
</feature>
<name>A0A0W0TC56_9GAMM</name>
<dbReference type="AlphaFoldDB" id="A0A0W0TC56"/>
<dbReference type="PATRIC" id="fig|1212489.4.peg.568"/>
<evidence type="ECO:0000313" key="3">
    <source>
        <dbReference type="Proteomes" id="UP000054736"/>
    </source>
</evidence>
<feature type="transmembrane region" description="Helical" evidence="1">
    <location>
        <begin position="366"/>
        <end position="384"/>
    </location>
</feature>
<keyword evidence="3" id="KW-1185">Reference proteome</keyword>